<accession>A0A1S0Z6H5</accession>
<dbReference type="AlphaFoldDB" id="A0A1S0Z6H5"/>
<proteinExistence type="predicted"/>
<dbReference type="InterPro" id="IPR028185">
    <property type="entry name" value="Imm70"/>
</dbReference>
<evidence type="ECO:0000313" key="1">
    <source>
        <dbReference type="EMBL" id="OHG58082.1"/>
    </source>
</evidence>
<protein>
    <recommendedName>
        <fullName evidence="2">Immunity protein 70</fullName>
    </recommendedName>
</protein>
<evidence type="ECO:0008006" key="2">
    <source>
        <dbReference type="Google" id="ProtNLM"/>
    </source>
</evidence>
<name>A0A1S0Z6H5_SALET</name>
<organism evidence="1">
    <name type="scientific">Salmonella enterica subsp. enterica serovar Saintpaul</name>
    <dbReference type="NCBI Taxonomy" id="90105"/>
    <lineage>
        <taxon>Bacteria</taxon>
        <taxon>Pseudomonadati</taxon>
        <taxon>Pseudomonadota</taxon>
        <taxon>Gammaproteobacteria</taxon>
        <taxon>Enterobacterales</taxon>
        <taxon>Enterobacteriaceae</taxon>
        <taxon>Salmonella</taxon>
    </lineage>
</organism>
<dbReference type="Pfam" id="PF15601">
    <property type="entry name" value="Imm70"/>
    <property type="match status" value="1"/>
</dbReference>
<sequence>MSVGLMVGYNWWTIGEGSLFNSFFSTIYVRLENNQWGSRYPVIMNKLYWGDVPFESVESGIAELVSIQEELKKFLPQDVIWDFEDLSLTPPWGNNIAEHITNLSHYFITSSGKDSFEVLLTSFRFALEHGQNVSVKSI</sequence>
<comment type="caution">
    <text evidence="1">The sequence shown here is derived from an EMBL/GenBank/DDBJ whole genome shotgun (WGS) entry which is preliminary data.</text>
</comment>
<gene>
    <name evidence="1" type="ORF">A7T00_31365</name>
</gene>
<dbReference type="EMBL" id="MLZC01000032">
    <property type="protein sequence ID" value="OHG58082.1"/>
    <property type="molecule type" value="Genomic_DNA"/>
</dbReference>
<reference evidence="1" key="1">
    <citation type="submission" date="2016-09" db="EMBL/GenBank/DDBJ databases">
        <title>Whole genome sequencing of Salmonella enterica.</title>
        <authorList>
            <person name="Bell R."/>
        </authorList>
    </citation>
    <scope>NUCLEOTIDE SEQUENCE [LARGE SCALE GENOMIC DNA]</scope>
    <source>
        <strain evidence="1">CFSAN044978</strain>
    </source>
</reference>